<evidence type="ECO:0000313" key="4">
    <source>
        <dbReference type="EMBL" id="KAF2654860.1"/>
    </source>
</evidence>
<keyword evidence="5" id="KW-1185">Reference proteome</keyword>
<evidence type="ECO:0000313" key="5">
    <source>
        <dbReference type="Proteomes" id="UP000799324"/>
    </source>
</evidence>
<evidence type="ECO:0000259" key="3">
    <source>
        <dbReference type="Pfam" id="PF18142"/>
    </source>
</evidence>
<evidence type="ECO:0000256" key="1">
    <source>
        <dbReference type="SAM" id="MobiDB-lite"/>
    </source>
</evidence>
<sequence>MVGIHSTRSLGASGGRNPDLSHNNLHFDGRAAPNLGIYNRVCHREQEAKRGYKFAAFLINGCLGTQIVVAAALTAMGAAGSNHVGITAFGAINTVIAGILTYLKGSGLPNRIRYYENEWKKVREYIEQRERDFSRPDCRLDVYEVVRAIESMYEECKADVQSNYPDNYISVGDIRNRSMLTAPHTPKLANGMGASKIQELELKYGPRIADLLEGLAHKEEDRLKHLEKAVGDEFDTRRSRAVDIQRHLEKDLEAGTARAVGAGRGVEAALEDARERAVRDVRDLEKEAKAEVSRAEQARTDVERETDRQRSNVMRLGRDVDEIRRVRDDWSPTRTALH</sequence>
<feature type="transmembrane region" description="Helical" evidence="2">
    <location>
        <begin position="54"/>
        <end position="78"/>
    </location>
</feature>
<accession>A0A6A6T500</accession>
<dbReference type="PANTHER" id="PTHR38793:SF3">
    <property type="entry name" value="SMODS AND SLOG-ASSOCIATING 2TM EFFECTOR DOMAIN-CONTAINING PROTEIN"/>
    <property type="match status" value="1"/>
</dbReference>
<evidence type="ECO:0000256" key="2">
    <source>
        <dbReference type="SAM" id="Phobius"/>
    </source>
</evidence>
<feature type="domain" description="SMODS and SLOG-associating 2TM effector" evidence="3">
    <location>
        <begin position="40"/>
        <end position="159"/>
    </location>
</feature>
<gene>
    <name evidence="4" type="ORF">K491DRAFT_599913</name>
</gene>
<keyword evidence="2" id="KW-0472">Membrane</keyword>
<keyword evidence="2" id="KW-1133">Transmembrane helix</keyword>
<dbReference type="EMBL" id="MU004357">
    <property type="protein sequence ID" value="KAF2654860.1"/>
    <property type="molecule type" value="Genomic_DNA"/>
</dbReference>
<reference evidence="4" key="1">
    <citation type="journal article" date="2020" name="Stud. Mycol.">
        <title>101 Dothideomycetes genomes: a test case for predicting lifestyles and emergence of pathogens.</title>
        <authorList>
            <person name="Haridas S."/>
            <person name="Albert R."/>
            <person name="Binder M."/>
            <person name="Bloem J."/>
            <person name="Labutti K."/>
            <person name="Salamov A."/>
            <person name="Andreopoulos B."/>
            <person name="Baker S."/>
            <person name="Barry K."/>
            <person name="Bills G."/>
            <person name="Bluhm B."/>
            <person name="Cannon C."/>
            <person name="Castanera R."/>
            <person name="Culley D."/>
            <person name="Daum C."/>
            <person name="Ezra D."/>
            <person name="Gonzalez J."/>
            <person name="Henrissat B."/>
            <person name="Kuo A."/>
            <person name="Liang C."/>
            <person name="Lipzen A."/>
            <person name="Lutzoni F."/>
            <person name="Magnuson J."/>
            <person name="Mondo S."/>
            <person name="Nolan M."/>
            <person name="Ohm R."/>
            <person name="Pangilinan J."/>
            <person name="Park H.-J."/>
            <person name="Ramirez L."/>
            <person name="Alfaro M."/>
            <person name="Sun H."/>
            <person name="Tritt A."/>
            <person name="Yoshinaga Y."/>
            <person name="Zwiers L.-H."/>
            <person name="Turgeon B."/>
            <person name="Goodwin S."/>
            <person name="Spatafora J."/>
            <person name="Crous P."/>
            <person name="Grigoriev I."/>
        </authorList>
    </citation>
    <scope>NUCLEOTIDE SEQUENCE</scope>
    <source>
        <strain evidence="4">CBS 122681</strain>
    </source>
</reference>
<proteinExistence type="predicted"/>
<feature type="transmembrane region" description="Helical" evidence="2">
    <location>
        <begin position="84"/>
        <end position="103"/>
    </location>
</feature>
<dbReference type="Pfam" id="PF18142">
    <property type="entry name" value="SLATT_fungal"/>
    <property type="match status" value="1"/>
</dbReference>
<feature type="region of interest" description="Disordered" evidence="1">
    <location>
        <begin position="288"/>
        <end position="310"/>
    </location>
</feature>
<dbReference type="InterPro" id="IPR041622">
    <property type="entry name" value="SLATT_fungi"/>
</dbReference>
<dbReference type="NCBIfam" id="NF033635">
    <property type="entry name" value="SLATT_fungal"/>
    <property type="match status" value="1"/>
</dbReference>
<dbReference type="AlphaFoldDB" id="A0A6A6T500"/>
<name>A0A6A6T500_9PLEO</name>
<protein>
    <recommendedName>
        <fullName evidence="3">SMODS and SLOG-associating 2TM effector domain-containing protein</fullName>
    </recommendedName>
</protein>
<organism evidence="4 5">
    <name type="scientific">Lophiostoma macrostomum CBS 122681</name>
    <dbReference type="NCBI Taxonomy" id="1314788"/>
    <lineage>
        <taxon>Eukaryota</taxon>
        <taxon>Fungi</taxon>
        <taxon>Dikarya</taxon>
        <taxon>Ascomycota</taxon>
        <taxon>Pezizomycotina</taxon>
        <taxon>Dothideomycetes</taxon>
        <taxon>Pleosporomycetidae</taxon>
        <taxon>Pleosporales</taxon>
        <taxon>Lophiostomataceae</taxon>
        <taxon>Lophiostoma</taxon>
    </lineage>
</organism>
<dbReference type="PANTHER" id="PTHR38793">
    <property type="entry name" value="SLATT_FUNGAL DOMAIN-CONTAINING PROTEIN-RELATED"/>
    <property type="match status" value="1"/>
</dbReference>
<keyword evidence="2" id="KW-0812">Transmembrane</keyword>
<dbReference type="OrthoDB" id="4472872at2759"/>
<dbReference type="Proteomes" id="UP000799324">
    <property type="component" value="Unassembled WGS sequence"/>
</dbReference>